<evidence type="ECO:0000256" key="1">
    <source>
        <dbReference type="ARBA" id="ARBA00012552"/>
    </source>
</evidence>
<dbReference type="GO" id="GO:0005524">
    <property type="term" value="F:ATP binding"/>
    <property type="evidence" value="ECO:0007669"/>
    <property type="project" value="UniProtKB-KW"/>
</dbReference>
<dbReference type="GO" id="GO:0010468">
    <property type="term" value="P:regulation of gene expression"/>
    <property type="evidence" value="ECO:0007669"/>
    <property type="project" value="UniProtKB-ARBA"/>
</dbReference>
<evidence type="ECO:0000259" key="10">
    <source>
        <dbReference type="PROSITE" id="PS51192"/>
    </source>
</evidence>
<evidence type="ECO:0000256" key="4">
    <source>
        <dbReference type="ARBA" id="ARBA00022806"/>
    </source>
</evidence>
<evidence type="ECO:0000256" key="5">
    <source>
        <dbReference type="ARBA" id="ARBA00022840"/>
    </source>
</evidence>
<sequence>MGRSERRSDRDRDRDRDRDSYRDRDRRRERSRSRDHYRDDRRGGGGGGGGGGSGRSLKGRQPGGSLRKPHWDLSRLQPFTKDFYVPHPDVANKPQHEVEEYRSSKEITLKGRSIPNPVRTFDEAGFPDYVMKEIRKLGFKEPTAIQAQGWPIALSGRDMVGIAQTGSGKTLSYTLPAIVHINNQSRLARGDGPIALILAPTRELAQQIQQVANDFGASSQIKNTCIFGGAPKGPQARDLERGVEIVIATPGRLIDFLESGKTNLKRCTYLVLDEADRMLDMGFEPQIRKIIEQIRPDRQTLMWSATWPKEVRNLAEEFLKDYIQINVGSLQLSANHNILQIIDVCQEYEKEQKLSTLLKEIMAEKENKSIVFIETKRRVDEITRKMRRDGWPAACIHGDKSQPERDWVLQEFRSGKSPILVATDVAARGLEAQAR</sequence>
<dbReference type="InterPro" id="IPR014014">
    <property type="entry name" value="RNA_helicase_DEAD_Q_motif"/>
</dbReference>
<feature type="domain" description="Helicase C-terminal" evidence="11">
    <location>
        <begin position="349"/>
        <end position="435"/>
    </location>
</feature>
<reference evidence="13" key="1">
    <citation type="journal article" date="2018" name="Insect Sci.">
        <title>Transcriptomic analysis of epigenetic modification genes in the termite Reticulitermes speratus.</title>
        <authorList>
            <person name="Mitaka Y."/>
            <person name="Tasaki E."/>
            <person name="Nozaki T."/>
            <person name="Fuchikawa T."/>
            <person name="Kobayashi K."/>
            <person name="Matsuura K."/>
        </authorList>
    </citation>
    <scope>NUCLEOTIDE SEQUENCE</scope>
</reference>
<feature type="short sequence motif" description="Q motif" evidence="7">
    <location>
        <begin position="119"/>
        <end position="147"/>
    </location>
</feature>
<evidence type="ECO:0000256" key="9">
    <source>
        <dbReference type="SAM" id="MobiDB-lite"/>
    </source>
</evidence>
<dbReference type="PROSITE" id="PS51194">
    <property type="entry name" value="HELICASE_CTER"/>
    <property type="match status" value="1"/>
</dbReference>
<dbReference type="CDD" id="cd18787">
    <property type="entry name" value="SF2_C_DEAD"/>
    <property type="match status" value="1"/>
</dbReference>
<feature type="compositionally biased region" description="Gly residues" evidence="9">
    <location>
        <begin position="44"/>
        <end position="54"/>
    </location>
</feature>
<proteinExistence type="evidence at transcript level"/>
<dbReference type="SUPFAM" id="SSF52540">
    <property type="entry name" value="P-loop containing nucleoside triphosphate hydrolases"/>
    <property type="match status" value="2"/>
</dbReference>
<feature type="domain" description="DEAD-box RNA helicase Q" evidence="12">
    <location>
        <begin position="119"/>
        <end position="147"/>
    </location>
</feature>
<dbReference type="SMART" id="SM00490">
    <property type="entry name" value="HELICc"/>
    <property type="match status" value="1"/>
</dbReference>
<evidence type="ECO:0000256" key="3">
    <source>
        <dbReference type="ARBA" id="ARBA00022801"/>
    </source>
</evidence>
<dbReference type="GO" id="GO:0003676">
    <property type="term" value="F:nucleic acid binding"/>
    <property type="evidence" value="ECO:0007669"/>
    <property type="project" value="InterPro"/>
</dbReference>
<dbReference type="Pfam" id="PF00271">
    <property type="entry name" value="Helicase_C"/>
    <property type="match status" value="1"/>
</dbReference>
<dbReference type="EMBL" id="FX985708">
    <property type="protein sequence ID" value="BBA84446.1"/>
    <property type="molecule type" value="mRNA"/>
</dbReference>
<dbReference type="GO" id="GO:0003724">
    <property type="term" value="F:RNA helicase activity"/>
    <property type="evidence" value="ECO:0007669"/>
    <property type="project" value="UniProtKB-EC"/>
</dbReference>
<evidence type="ECO:0000259" key="11">
    <source>
        <dbReference type="PROSITE" id="PS51194"/>
    </source>
</evidence>
<protein>
    <recommendedName>
        <fullName evidence="1">RNA helicase</fullName>
        <ecNumber evidence="1">3.6.4.13</ecNumber>
    </recommendedName>
</protein>
<dbReference type="PANTHER" id="PTHR47958">
    <property type="entry name" value="ATP-DEPENDENT RNA HELICASE DBP3"/>
    <property type="match status" value="1"/>
</dbReference>
<name>A0A347ZJE0_9NEOP</name>
<feature type="domain" description="Helicase ATP-binding" evidence="10">
    <location>
        <begin position="150"/>
        <end position="325"/>
    </location>
</feature>
<dbReference type="GO" id="GO:0016787">
    <property type="term" value="F:hydrolase activity"/>
    <property type="evidence" value="ECO:0007669"/>
    <property type="project" value="UniProtKB-KW"/>
</dbReference>
<dbReference type="PROSITE" id="PS51192">
    <property type="entry name" value="HELICASE_ATP_BIND_1"/>
    <property type="match status" value="1"/>
</dbReference>
<feature type="region of interest" description="Disordered" evidence="9">
    <location>
        <begin position="85"/>
        <end position="104"/>
    </location>
</feature>
<dbReference type="PROSITE" id="PS51195">
    <property type="entry name" value="Q_MOTIF"/>
    <property type="match status" value="1"/>
</dbReference>
<dbReference type="EC" id="3.6.4.13" evidence="1"/>
<dbReference type="FunFam" id="3.40.50.300:FF:000079">
    <property type="entry name" value="probable ATP-dependent RNA helicase DDX17"/>
    <property type="match status" value="1"/>
</dbReference>
<dbReference type="Pfam" id="PF00270">
    <property type="entry name" value="DEAD"/>
    <property type="match status" value="1"/>
</dbReference>
<dbReference type="Gene3D" id="3.40.50.300">
    <property type="entry name" value="P-loop containing nucleotide triphosphate hydrolases"/>
    <property type="match status" value="2"/>
</dbReference>
<evidence type="ECO:0000259" key="12">
    <source>
        <dbReference type="PROSITE" id="PS51195"/>
    </source>
</evidence>
<feature type="compositionally biased region" description="Basic and acidic residues" evidence="9">
    <location>
        <begin position="94"/>
        <end position="104"/>
    </location>
</feature>
<dbReference type="InterPro" id="IPR001650">
    <property type="entry name" value="Helicase_C-like"/>
</dbReference>
<dbReference type="PROSITE" id="PS00039">
    <property type="entry name" value="DEAD_ATP_HELICASE"/>
    <property type="match status" value="1"/>
</dbReference>
<dbReference type="InterPro" id="IPR000629">
    <property type="entry name" value="RNA-helicase_DEAD-box_CS"/>
</dbReference>
<dbReference type="InterPro" id="IPR027417">
    <property type="entry name" value="P-loop_NTPase"/>
</dbReference>
<evidence type="ECO:0000256" key="8">
    <source>
        <dbReference type="RuleBase" id="RU000492"/>
    </source>
</evidence>
<evidence type="ECO:0000256" key="6">
    <source>
        <dbReference type="ARBA" id="ARBA00047984"/>
    </source>
</evidence>
<accession>A0A347ZJE0</accession>
<keyword evidence="2 8" id="KW-0547">Nucleotide-binding</keyword>
<dbReference type="InterPro" id="IPR014001">
    <property type="entry name" value="Helicase_ATP-bd"/>
</dbReference>
<dbReference type="AlphaFoldDB" id="A0A347ZJE0"/>
<feature type="region of interest" description="Disordered" evidence="9">
    <location>
        <begin position="1"/>
        <end position="72"/>
    </location>
</feature>
<organism evidence="13">
    <name type="scientific">Reticulitermes speratus</name>
    <dbReference type="NCBI Taxonomy" id="60591"/>
    <lineage>
        <taxon>Eukaryota</taxon>
        <taxon>Metazoa</taxon>
        <taxon>Ecdysozoa</taxon>
        <taxon>Arthropoda</taxon>
        <taxon>Hexapoda</taxon>
        <taxon>Insecta</taxon>
        <taxon>Pterygota</taxon>
        <taxon>Neoptera</taxon>
        <taxon>Polyneoptera</taxon>
        <taxon>Dictyoptera</taxon>
        <taxon>Blattodea</taxon>
        <taxon>Blattoidea</taxon>
        <taxon>Termitoidae</taxon>
        <taxon>Rhinotermitidae</taxon>
        <taxon>Reticulitermes</taxon>
        <taxon>Frontotermes</taxon>
    </lineage>
</organism>
<keyword evidence="4 8" id="KW-0347">Helicase</keyword>
<gene>
    <name evidence="13" type="primary">p68-2</name>
</gene>
<comment type="catalytic activity">
    <reaction evidence="6">
        <text>ATP + H2O = ADP + phosphate + H(+)</text>
        <dbReference type="Rhea" id="RHEA:13065"/>
        <dbReference type="ChEBI" id="CHEBI:15377"/>
        <dbReference type="ChEBI" id="CHEBI:15378"/>
        <dbReference type="ChEBI" id="CHEBI:30616"/>
        <dbReference type="ChEBI" id="CHEBI:43474"/>
        <dbReference type="ChEBI" id="CHEBI:456216"/>
        <dbReference type="EC" id="3.6.4.13"/>
    </reaction>
</comment>
<keyword evidence="5 8" id="KW-0067">ATP-binding</keyword>
<evidence type="ECO:0000256" key="2">
    <source>
        <dbReference type="ARBA" id="ARBA00022741"/>
    </source>
</evidence>
<dbReference type="SMART" id="SM00487">
    <property type="entry name" value="DEXDc"/>
    <property type="match status" value="1"/>
</dbReference>
<dbReference type="InterPro" id="IPR011545">
    <property type="entry name" value="DEAD/DEAH_box_helicase_dom"/>
</dbReference>
<evidence type="ECO:0000256" key="7">
    <source>
        <dbReference type="PROSITE-ProRule" id="PRU00552"/>
    </source>
</evidence>
<evidence type="ECO:0000313" key="13">
    <source>
        <dbReference type="EMBL" id="BBA84446.1"/>
    </source>
</evidence>
<comment type="similarity">
    <text evidence="8">Belongs to the DEAD box helicase family.</text>
</comment>
<feature type="compositionally biased region" description="Basic and acidic residues" evidence="9">
    <location>
        <begin position="1"/>
        <end position="43"/>
    </location>
</feature>
<keyword evidence="3 8" id="KW-0378">Hydrolase</keyword>